<feature type="non-terminal residue" evidence="1">
    <location>
        <position position="147"/>
    </location>
</feature>
<dbReference type="EMBL" id="BARU01024690">
    <property type="protein sequence ID" value="GAH52188.1"/>
    <property type="molecule type" value="Genomic_DNA"/>
</dbReference>
<sequence>MAVAMGVNSGFVVAAPVADPLGLDVEAETNAWASKDTSPGTAVKVTELGCWIDNATAAADIDLGIYDDSGGNTPGDLIGKITIAKGGGAGWKSGSCDITISSSTIYWVAMQVDASSGCNGNYGDGNKVDGLYGVAALPDPFGVPDTE</sequence>
<comment type="caution">
    <text evidence="1">The sequence shown here is derived from an EMBL/GenBank/DDBJ whole genome shotgun (WGS) entry which is preliminary data.</text>
</comment>
<gene>
    <name evidence="1" type="ORF">S03H2_39883</name>
</gene>
<protein>
    <submittedName>
        <fullName evidence="1">Uncharacterized protein</fullName>
    </submittedName>
</protein>
<proteinExistence type="predicted"/>
<evidence type="ECO:0000313" key="1">
    <source>
        <dbReference type="EMBL" id="GAH52188.1"/>
    </source>
</evidence>
<organism evidence="1">
    <name type="scientific">marine sediment metagenome</name>
    <dbReference type="NCBI Taxonomy" id="412755"/>
    <lineage>
        <taxon>unclassified sequences</taxon>
        <taxon>metagenomes</taxon>
        <taxon>ecological metagenomes</taxon>
    </lineage>
</organism>
<dbReference type="AlphaFoldDB" id="X1I3Q6"/>
<reference evidence="1" key="1">
    <citation type="journal article" date="2014" name="Front. Microbiol.">
        <title>High frequency of phylogenetically diverse reductive dehalogenase-homologous genes in deep subseafloor sedimentary metagenomes.</title>
        <authorList>
            <person name="Kawai M."/>
            <person name="Futagami T."/>
            <person name="Toyoda A."/>
            <person name="Takaki Y."/>
            <person name="Nishi S."/>
            <person name="Hori S."/>
            <person name="Arai W."/>
            <person name="Tsubouchi T."/>
            <person name="Morono Y."/>
            <person name="Uchiyama I."/>
            <person name="Ito T."/>
            <person name="Fujiyama A."/>
            <person name="Inagaki F."/>
            <person name="Takami H."/>
        </authorList>
    </citation>
    <scope>NUCLEOTIDE SEQUENCE</scope>
    <source>
        <strain evidence="1">Expedition CK06-06</strain>
    </source>
</reference>
<name>X1I3Q6_9ZZZZ</name>
<accession>X1I3Q6</accession>